<dbReference type="Proteomes" id="UP000538666">
    <property type="component" value="Unassembled WGS sequence"/>
</dbReference>
<dbReference type="InterPro" id="IPR005543">
    <property type="entry name" value="PASTA_dom"/>
</dbReference>
<keyword evidence="3" id="KW-1185">Reference proteome</keyword>
<feature type="domain" description="PASTA" evidence="1">
    <location>
        <begin position="32"/>
        <end position="98"/>
    </location>
</feature>
<dbReference type="Pfam" id="PF03793">
    <property type="entry name" value="PASTA"/>
    <property type="match status" value="2"/>
</dbReference>
<dbReference type="Gene3D" id="3.30.10.20">
    <property type="match status" value="3"/>
</dbReference>
<gene>
    <name evidence="2" type="ORF">HNQ77_001223</name>
</gene>
<feature type="domain" description="PASTA" evidence="1">
    <location>
        <begin position="99"/>
        <end position="167"/>
    </location>
</feature>
<evidence type="ECO:0000259" key="1">
    <source>
        <dbReference type="PROSITE" id="PS51178"/>
    </source>
</evidence>
<feature type="domain" description="PASTA" evidence="1">
    <location>
        <begin position="172"/>
        <end position="254"/>
    </location>
</feature>
<name>A0A841JU56_9BACT</name>
<dbReference type="RefSeq" id="WP_050062176.1">
    <property type="nucleotide sequence ID" value="NZ_JACHEK010000002.1"/>
</dbReference>
<evidence type="ECO:0000313" key="3">
    <source>
        <dbReference type="Proteomes" id="UP000538666"/>
    </source>
</evidence>
<organism evidence="2 3">
    <name type="scientific">Silvibacterium bohemicum</name>
    <dbReference type="NCBI Taxonomy" id="1577686"/>
    <lineage>
        <taxon>Bacteria</taxon>
        <taxon>Pseudomonadati</taxon>
        <taxon>Acidobacteriota</taxon>
        <taxon>Terriglobia</taxon>
        <taxon>Terriglobales</taxon>
        <taxon>Acidobacteriaceae</taxon>
        <taxon>Silvibacterium</taxon>
    </lineage>
</organism>
<dbReference type="EMBL" id="JACHEK010000002">
    <property type="protein sequence ID" value="MBB6143279.1"/>
    <property type="molecule type" value="Genomic_DNA"/>
</dbReference>
<proteinExistence type="predicted"/>
<dbReference type="SUPFAM" id="SSF54184">
    <property type="entry name" value="Penicillin-binding protein 2x (pbp-2x), c-terminal domain"/>
    <property type="match status" value="1"/>
</dbReference>
<protein>
    <submittedName>
        <fullName evidence="2">Beta-lactam-binding protein with PASTA domain</fullName>
    </submittedName>
</protein>
<dbReference type="AlphaFoldDB" id="A0A841JU56"/>
<sequence>MFRAFQFGLIVLMLAVLAMISAVVTMHFAIHGAEVSVPDFKDLSVAEATSKAASLGLEVDVENHFYSVNIPLGRVVSQSPAAGAVVRREWHVRLTESLGPQRVAIPNLTGSDQRLAAIEIRRVGLELGQQAEMPDAYATPGAVIAQNPAPNASGVERPSVSLLVAAEPATAATGGFVMPELTGQLFSSAALTITRAGLTLAPMKEQQVSVQPLQSTDTIAAPLPPIPIGSVIAQKPAAGHRIDASTPIELTVAQ</sequence>
<accession>A0A841JU56</accession>
<comment type="caution">
    <text evidence="2">The sequence shown here is derived from an EMBL/GenBank/DDBJ whole genome shotgun (WGS) entry which is preliminary data.</text>
</comment>
<evidence type="ECO:0000313" key="2">
    <source>
        <dbReference type="EMBL" id="MBB6143279.1"/>
    </source>
</evidence>
<dbReference type="SMART" id="SM00740">
    <property type="entry name" value="PASTA"/>
    <property type="match status" value="3"/>
</dbReference>
<dbReference type="OrthoDB" id="117799at2"/>
<dbReference type="CDD" id="cd06577">
    <property type="entry name" value="PASTA_pknB"/>
    <property type="match status" value="3"/>
</dbReference>
<dbReference type="PROSITE" id="PS51178">
    <property type="entry name" value="PASTA"/>
    <property type="match status" value="3"/>
</dbReference>
<reference evidence="2 3" key="1">
    <citation type="submission" date="2020-08" db="EMBL/GenBank/DDBJ databases">
        <title>Genomic Encyclopedia of Type Strains, Phase IV (KMG-IV): sequencing the most valuable type-strain genomes for metagenomic binning, comparative biology and taxonomic classification.</title>
        <authorList>
            <person name="Goeker M."/>
        </authorList>
    </citation>
    <scope>NUCLEOTIDE SEQUENCE [LARGE SCALE GENOMIC DNA]</scope>
    <source>
        <strain evidence="2 3">DSM 103733</strain>
    </source>
</reference>